<gene>
    <name evidence="2" type="ORF">X975_04686</name>
</gene>
<evidence type="ECO:0000313" key="2">
    <source>
        <dbReference type="EMBL" id="KFM68942.1"/>
    </source>
</evidence>
<dbReference type="OrthoDB" id="6423009at2759"/>
<accession>A0A087TV03</accession>
<reference evidence="2 3" key="1">
    <citation type="submission" date="2013-11" db="EMBL/GenBank/DDBJ databases">
        <title>Genome sequencing of Stegodyphus mimosarum.</title>
        <authorList>
            <person name="Bechsgaard J."/>
        </authorList>
    </citation>
    <scope>NUCLEOTIDE SEQUENCE [LARGE SCALE GENOMIC DNA]</scope>
</reference>
<keyword evidence="1" id="KW-0732">Signal</keyword>
<proteinExistence type="predicted"/>
<evidence type="ECO:0000256" key="1">
    <source>
        <dbReference type="SAM" id="SignalP"/>
    </source>
</evidence>
<protein>
    <submittedName>
        <fullName evidence="2">Uncharacterized protein</fullName>
    </submittedName>
</protein>
<evidence type="ECO:0000313" key="3">
    <source>
        <dbReference type="Proteomes" id="UP000054359"/>
    </source>
</evidence>
<keyword evidence="3" id="KW-1185">Reference proteome</keyword>
<dbReference type="AlphaFoldDB" id="A0A087TV03"/>
<name>A0A087TV03_STEMI</name>
<feature type="chain" id="PRO_5013107969" evidence="1">
    <location>
        <begin position="16"/>
        <end position="104"/>
    </location>
</feature>
<sequence length="104" mass="11842">MHAVVIGCIIALCTCLVVTKQQNSTTPRRSGHRDSNLMSAIQQMQTQLNAIETESQRHNSRIQEVLRATTRIETQRQELINTLDRSESRLSQRLDDIKGDARKV</sequence>
<dbReference type="Proteomes" id="UP000054359">
    <property type="component" value="Unassembled WGS sequence"/>
</dbReference>
<organism evidence="2 3">
    <name type="scientific">Stegodyphus mimosarum</name>
    <name type="common">African social velvet spider</name>
    <dbReference type="NCBI Taxonomy" id="407821"/>
    <lineage>
        <taxon>Eukaryota</taxon>
        <taxon>Metazoa</taxon>
        <taxon>Ecdysozoa</taxon>
        <taxon>Arthropoda</taxon>
        <taxon>Chelicerata</taxon>
        <taxon>Arachnida</taxon>
        <taxon>Araneae</taxon>
        <taxon>Araneomorphae</taxon>
        <taxon>Entelegynae</taxon>
        <taxon>Eresoidea</taxon>
        <taxon>Eresidae</taxon>
        <taxon>Stegodyphus</taxon>
    </lineage>
</organism>
<feature type="non-terminal residue" evidence="2">
    <location>
        <position position="104"/>
    </location>
</feature>
<dbReference type="EMBL" id="KK116852">
    <property type="protein sequence ID" value="KFM68942.1"/>
    <property type="molecule type" value="Genomic_DNA"/>
</dbReference>
<dbReference type="OMA" id="HNSINAY"/>
<feature type="signal peptide" evidence="1">
    <location>
        <begin position="1"/>
        <end position="15"/>
    </location>
</feature>